<evidence type="ECO:0000313" key="1">
    <source>
        <dbReference type="EMBL" id="JAN88732.1"/>
    </source>
</evidence>
<proteinExistence type="predicted"/>
<accession>A0A0P6IDT1</accession>
<reference evidence="1" key="1">
    <citation type="submission" date="2015-10" db="EMBL/GenBank/DDBJ databases">
        <title>EvidentialGene: Evidence-directed Construction of Complete mRNA Transcriptomes without Genomes.</title>
        <authorList>
            <person name="Gilbert D.G."/>
        </authorList>
    </citation>
    <scope>NUCLEOTIDE SEQUENCE</scope>
</reference>
<dbReference type="EMBL" id="GDIQ01007035">
    <property type="protein sequence ID" value="JAN87702.1"/>
    <property type="molecule type" value="Transcribed_RNA"/>
</dbReference>
<protein>
    <submittedName>
        <fullName evidence="1">Uncharacterized protein</fullName>
    </submittedName>
</protein>
<sequence length="146" mass="16592">MSSPLFSKRGCPVKSIFSAIKYRDFLSKRKLDNRIRGACNVTKREQLGCCIYRWPSQEKRRRLYSRPVKIADTAPAHSLSRQGEPLPAVDAHNTITSIDTQLTNSSWYSLFLLQVESQIILASSIKICACGRMFYEDRMAVSCVIV</sequence>
<name>A0A0P6IDT1_9CRUS</name>
<dbReference type="EMBL" id="GDIQ01006005">
    <property type="protein sequence ID" value="JAN88732.1"/>
    <property type="molecule type" value="Transcribed_RNA"/>
</dbReference>
<organism evidence="1">
    <name type="scientific">Daphnia magna</name>
    <dbReference type="NCBI Taxonomy" id="35525"/>
    <lineage>
        <taxon>Eukaryota</taxon>
        <taxon>Metazoa</taxon>
        <taxon>Ecdysozoa</taxon>
        <taxon>Arthropoda</taxon>
        <taxon>Crustacea</taxon>
        <taxon>Branchiopoda</taxon>
        <taxon>Diplostraca</taxon>
        <taxon>Cladocera</taxon>
        <taxon>Anomopoda</taxon>
        <taxon>Daphniidae</taxon>
        <taxon>Daphnia</taxon>
    </lineage>
</organism>
<dbReference type="AlphaFoldDB" id="A0A0P6IDT1"/>